<gene>
    <name evidence="2" type="ORF">EQG49_12615</name>
</gene>
<sequence length="62" mass="7034">MKSKMFDIVASYVGAIFVLFTPLYFAVSFILTEFEFAPISKLIIALIADAIIVATTIRFYYK</sequence>
<dbReference type="Proteomes" id="UP000292886">
    <property type="component" value="Chromosome"/>
</dbReference>
<accession>A0A4P6YWM3</accession>
<reference evidence="3" key="1">
    <citation type="submission" date="2019-03" db="EMBL/GenBank/DDBJ databases">
        <title>Weissella sp. 26KH-42 Genome sequencing.</title>
        <authorList>
            <person name="Heo J."/>
            <person name="Kim S.-J."/>
            <person name="Kim J.-S."/>
            <person name="Hong S.-B."/>
            <person name="Kwon S.-W."/>
        </authorList>
    </citation>
    <scope>NUCLEOTIDE SEQUENCE [LARGE SCALE GENOMIC DNA]</scope>
    <source>
        <strain evidence="3">26KH-42</strain>
    </source>
</reference>
<name>A0A4P6YWM3_9LACO</name>
<feature type="transmembrane region" description="Helical" evidence="1">
    <location>
        <begin position="12"/>
        <end position="31"/>
    </location>
</feature>
<evidence type="ECO:0000256" key="1">
    <source>
        <dbReference type="SAM" id="Phobius"/>
    </source>
</evidence>
<feature type="transmembrane region" description="Helical" evidence="1">
    <location>
        <begin position="43"/>
        <end position="61"/>
    </location>
</feature>
<protein>
    <submittedName>
        <fullName evidence="2">Uncharacterized protein</fullName>
    </submittedName>
</protein>
<evidence type="ECO:0000313" key="3">
    <source>
        <dbReference type="Proteomes" id="UP000292886"/>
    </source>
</evidence>
<keyword evidence="1" id="KW-0812">Transmembrane</keyword>
<keyword evidence="3" id="KW-1185">Reference proteome</keyword>
<dbReference type="AlphaFoldDB" id="A0A4P6YWM3"/>
<proteinExistence type="predicted"/>
<keyword evidence="1" id="KW-1133">Transmembrane helix</keyword>
<dbReference type="KEGG" id="wei:EQG49_12615"/>
<dbReference type="EMBL" id="CP037940">
    <property type="protein sequence ID" value="QBO37240.1"/>
    <property type="molecule type" value="Genomic_DNA"/>
</dbReference>
<dbReference type="RefSeq" id="WP_133364317.1">
    <property type="nucleotide sequence ID" value="NZ_CP037940.1"/>
</dbReference>
<keyword evidence="1" id="KW-0472">Membrane</keyword>
<evidence type="ECO:0000313" key="2">
    <source>
        <dbReference type="EMBL" id="QBO37240.1"/>
    </source>
</evidence>
<organism evidence="2 3">
    <name type="scientific">Periweissella cryptocerci</name>
    <dbReference type="NCBI Taxonomy" id="2506420"/>
    <lineage>
        <taxon>Bacteria</taxon>
        <taxon>Bacillati</taxon>
        <taxon>Bacillota</taxon>
        <taxon>Bacilli</taxon>
        <taxon>Lactobacillales</taxon>
        <taxon>Lactobacillaceae</taxon>
        <taxon>Periweissella</taxon>
    </lineage>
</organism>